<dbReference type="Pfam" id="PF01423">
    <property type="entry name" value="LSM"/>
    <property type="match status" value="1"/>
</dbReference>
<dbReference type="GO" id="GO:0003723">
    <property type="term" value="F:RNA binding"/>
    <property type="evidence" value="ECO:0007669"/>
    <property type="project" value="UniProtKB-KW"/>
</dbReference>
<evidence type="ECO:0000259" key="10">
    <source>
        <dbReference type="PROSITE" id="PS52002"/>
    </source>
</evidence>
<dbReference type="CDD" id="cd01722">
    <property type="entry name" value="Sm_F"/>
    <property type="match status" value="1"/>
</dbReference>
<dbReference type="InterPro" id="IPR034100">
    <property type="entry name" value="Sm_F"/>
</dbReference>
<accession>A0AAN7AY45</accession>
<keyword evidence="7" id="KW-0539">Nucleus</keyword>
<sequence>MSSFVPVNPRPFLQDLVNKDVIVRLKWNETEYKGRLVSIDSYMNIQLANTEEFIEQKFTGTLGQVLIRCNNVLYVRGAPEGEKERNGRHQTSYKGVGASATKLPGKQQECHPPTSVVSDDQQQPVITYFPLFDREPTREQVEEADRHATSHPVTFYEWNKAGSRDGLTDLKVCLHIAITIAVAPFGLPQPLNVKGFIYRNLEKGLTTGYYICGCVHFGCFHTSKEAAATAFLQKWRGERVQRSRTVRYFYPRLNPGEKGKVNELALRRGIPVVAGEGEVEDFCQTTIALALWEYGLTVEEVPELAGELERLWKALARPESEEALKEWGYGRRGGPCRTTVASRVVERYLREQQQQQSDGDEDDDDYERCYVCVDCGFSVCRWEPDGNV</sequence>
<evidence type="ECO:0000256" key="7">
    <source>
        <dbReference type="ARBA" id="ARBA00023242"/>
    </source>
</evidence>
<dbReference type="GO" id="GO:0005685">
    <property type="term" value="C:U1 snRNP"/>
    <property type="evidence" value="ECO:0007669"/>
    <property type="project" value="TreeGrafter"/>
</dbReference>
<dbReference type="PANTHER" id="PTHR11021:SF0">
    <property type="entry name" value="SMALL NUCLEAR RIBONUCLEOPROTEIN F"/>
    <property type="match status" value="1"/>
</dbReference>
<evidence type="ECO:0000256" key="3">
    <source>
        <dbReference type="ARBA" id="ARBA00022664"/>
    </source>
</evidence>
<comment type="caution">
    <text evidence="11">The sequence shown here is derived from an EMBL/GenBank/DDBJ whole genome shotgun (WGS) entry which is preliminary data.</text>
</comment>
<dbReference type="Proteomes" id="UP001303160">
    <property type="component" value="Unassembled WGS sequence"/>
</dbReference>
<keyword evidence="4" id="KW-0747">Spliceosome</keyword>
<evidence type="ECO:0000313" key="12">
    <source>
        <dbReference type="Proteomes" id="UP001303160"/>
    </source>
</evidence>
<keyword evidence="8" id="KW-0687">Ribonucleoprotein</keyword>
<keyword evidence="12" id="KW-1185">Reference proteome</keyword>
<gene>
    <name evidence="11" type="ORF">QBC40DRAFT_344500</name>
</gene>
<organism evidence="11 12">
    <name type="scientific">Triangularia verruculosa</name>
    <dbReference type="NCBI Taxonomy" id="2587418"/>
    <lineage>
        <taxon>Eukaryota</taxon>
        <taxon>Fungi</taxon>
        <taxon>Dikarya</taxon>
        <taxon>Ascomycota</taxon>
        <taxon>Pezizomycotina</taxon>
        <taxon>Sordariomycetes</taxon>
        <taxon>Sordariomycetidae</taxon>
        <taxon>Sordariales</taxon>
        <taxon>Podosporaceae</taxon>
        <taxon>Triangularia</taxon>
    </lineage>
</organism>
<feature type="domain" description="Sm" evidence="10">
    <location>
        <begin position="8"/>
        <end position="81"/>
    </location>
</feature>
<dbReference type="SUPFAM" id="SSF50182">
    <property type="entry name" value="Sm-like ribonucleoproteins"/>
    <property type="match status" value="1"/>
</dbReference>
<evidence type="ECO:0000256" key="1">
    <source>
        <dbReference type="ARBA" id="ARBA00004123"/>
    </source>
</evidence>
<reference evidence="11" key="1">
    <citation type="journal article" date="2023" name="Mol. Phylogenet. Evol.">
        <title>Genome-scale phylogeny and comparative genomics of the fungal order Sordariales.</title>
        <authorList>
            <person name="Hensen N."/>
            <person name="Bonometti L."/>
            <person name="Westerberg I."/>
            <person name="Brannstrom I.O."/>
            <person name="Guillou S."/>
            <person name="Cros-Aarteil S."/>
            <person name="Calhoun S."/>
            <person name="Haridas S."/>
            <person name="Kuo A."/>
            <person name="Mondo S."/>
            <person name="Pangilinan J."/>
            <person name="Riley R."/>
            <person name="LaButti K."/>
            <person name="Andreopoulos B."/>
            <person name="Lipzen A."/>
            <person name="Chen C."/>
            <person name="Yan M."/>
            <person name="Daum C."/>
            <person name="Ng V."/>
            <person name="Clum A."/>
            <person name="Steindorff A."/>
            <person name="Ohm R.A."/>
            <person name="Martin F."/>
            <person name="Silar P."/>
            <person name="Natvig D.O."/>
            <person name="Lalanne C."/>
            <person name="Gautier V."/>
            <person name="Ament-Velasquez S.L."/>
            <person name="Kruys A."/>
            <person name="Hutchinson M.I."/>
            <person name="Powell A.J."/>
            <person name="Barry K."/>
            <person name="Miller A.N."/>
            <person name="Grigoriev I.V."/>
            <person name="Debuchy R."/>
            <person name="Gladieux P."/>
            <person name="Hiltunen Thoren M."/>
            <person name="Johannesson H."/>
        </authorList>
    </citation>
    <scope>NUCLEOTIDE SEQUENCE</scope>
    <source>
        <strain evidence="11">CBS 315.58</strain>
    </source>
</reference>
<dbReference type="InterPro" id="IPR001163">
    <property type="entry name" value="Sm_dom_euk/arc"/>
</dbReference>
<proteinExistence type="inferred from homology"/>
<evidence type="ECO:0000256" key="5">
    <source>
        <dbReference type="ARBA" id="ARBA00022884"/>
    </source>
</evidence>
<evidence type="ECO:0000256" key="6">
    <source>
        <dbReference type="ARBA" id="ARBA00023187"/>
    </source>
</evidence>
<protein>
    <recommendedName>
        <fullName evidence="9">Sm protein F</fullName>
    </recommendedName>
</protein>
<dbReference type="Gene3D" id="2.30.30.100">
    <property type="match status" value="1"/>
</dbReference>
<evidence type="ECO:0000256" key="8">
    <source>
        <dbReference type="ARBA" id="ARBA00023274"/>
    </source>
</evidence>
<comment type="similarity">
    <text evidence="2">Belongs to the snRNP Sm proteins family. SmF/LSm6 subfamily.</text>
</comment>
<evidence type="ECO:0000256" key="4">
    <source>
        <dbReference type="ARBA" id="ARBA00022728"/>
    </source>
</evidence>
<dbReference type="GO" id="GO:0071013">
    <property type="term" value="C:catalytic step 2 spliceosome"/>
    <property type="evidence" value="ECO:0007669"/>
    <property type="project" value="TreeGrafter"/>
</dbReference>
<dbReference type="AlphaFoldDB" id="A0AAN7AY45"/>
<dbReference type="GO" id="GO:0034715">
    <property type="term" value="C:pICln-Sm protein complex"/>
    <property type="evidence" value="ECO:0007669"/>
    <property type="project" value="TreeGrafter"/>
</dbReference>
<dbReference type="InterPro" id="IPR010920">
    <property type="entry name" value="LSM_dom_sf"/>
</dbReference>
<keyword evidence="6" id="KW-0508">mRNA splicing</keyword>
<dbReference type="GO" id="GO:0000398">
    <property type="term" value="P:mRNA splicing, via spliceosome"/>
    <property type="evidence" value="ECO:0007669"/>
    <property type="project" value="InterPro"/>
</dbReference>
<evidence type="ECO:0000313" key="11">
    <source>
        <dbReference type="EMBL" id="KAK4205701.1"/>
    </source>
</evidence>
<dbReference type="EMBL" id="MU863875">
    <property type="protein sequence ID" value="KAK4205701.1"/>
    <property type="molecule type" value="Genomic_DNA"/>
</dbReference>
<keyword evidence="3" id="KW-0507">mRNA processing</keyword>
<evidence type="ECO:0000256" key="9">
    <source>
        <dbReference type="ARBA" id="ARBA00030144"/>
    </source>
</evidence>
<dbReference type="InterPro" id="IPR047575">
    <property type="entry name" value="Sm"/>
</dbReference>
<dbReference type="PROSITE" id="PS52002">
    <property type="entry name" value="SM"/>
    <property type="match status" value="1"/>
</dbReference>
<dbReference type="SMART" id="SM00651">
    <property type="entry name" value="Sm"/>
    <property type="match status" value="1"/>
</dbReference>
<name>A0AAN7AY45_9PEZI</name>
<comment type="subcellular location">
    <subcellularLocation>
        <location evidence="1">Nucleus</location>
    </subcellularLocation>
</comment>
<dbReference type="InterPro" id="IPR016487">
    <property type="entry name" value="Lsm6/sSmF"/>
</dbReference>
<dbReference type="PANTHER" id="PTHR11021">
    <property type="entry name" value="SMALL NUCLEAR RIBONUCLEOPROTEIN F SNRNP-F"/>
    <property type="match status" value="1"/>
</dbReference>
<evidence type="ECO:0000256" key="2">
    <source>
        <dbReference type="ARBA" id="ARBA00007927"/>
    </source>
</evidence>
<keyword evidence="5" id="KW-0694">RNA-binding</keyword>
<reference evidence="11" key="2">
    <citation type="submission" date="2023-05" db="EMBL/GenBank/DDBJ databases">
        <authorList>
            <consortium name="Lawrence Berkeley National Laboratory"/>
            <person name="Steindorff A."/>
            <person name="Hensen N."/>
            <person name="Bonometti L."/>
            <person name="Westerberg I."/>
            <person name="Brannstrom I.O."/>
            <person name="Guillou S."/>
            <person name="Cros-Aarteil S."/>
            <person name="Calhoun S."/>
            <person name="Haridas S."/>
            <person name="Kuo A."/>
            <person name="Mondo S."/>
            <person name="Pangilinan J."/>
            <person name="Riley R."/>
            <person name="Labutti K."/>
            <person name="Andreopoulos B."/>
            <person name="Lipzen A."/>
            <person name="Chen C."/>
            <person name="Yanf M."/>
            <person name="Daum C."/>
            <person name="Ng V."/>
            <person name="Clum A."/>
            <person name="Ohm R."/>
            <person name="Martin F."/>
            <person name="Silar P."/>
            <person name="Natvig D."/>
            <person name="Lalanne C."/>
            <person name="Gautier V."/>
            <person name="Ament-Velasquez S.L."/>
            <person name="Kruys A."/>
            <person name="Hutchinson M.I."/>
            <person name="Powell A.J."/>
            <person name="Barry K."/>
            <person name="Miller A.N."/>
            <person name="Grigoriev I.V."/>
            <person name="Debuchy R."/>
            <person name="Gladieux P."/>
            <person name="Thoren M.H."/>
            <person name="Johannesson H."/>
        </authorList>
    </citation>
    <scope>NUCLEOTIDE SEQUENCE</scope>
    <source>
        <strain evidence="11">CBS 315.58</strain>
    </source>
</reference>